<dbReference type="EMBL" id="QPJK01000006">
    <property type="protein sequence ID" value="RCW69473.1"/>
    <property type="molecule type" value="Genomic_DNA"/>
</dbReference>
<comment type="caution">
    <text evidence="3">The sequence shown here is derived from an EMBL/GenBank/DDBJ whole genome shotgun (WGS) entry which is preliminary data.</text>
</comment>
<dbReference type="SUPFAM" id="SSF53850">
    <property type="entry name" value="Periplasmic binding protein-like II"/>
    <property type="match status" value="1"/>
</dbReference>
<dbReference type="AlphaFoldDB" id="A0A368XNC7"/>
<name>A0A368XNC7_9BURK</name>
<proteinExistence type="inferred from homology"/>
<dbReference type="PANTHER" id="PTHR42928:SF5">
    <property type="entry name" value="BLR1237 PROTEIN"/>
    <property type="match status" value="1"/>
</dbReference>
<dbReference type="CDD" id="cd07012">
    <property type="entry name" value="PBP2_Bug_TTT"/>
    <property type="match status" value="1"/>
</dbReference>
<dbReference type="PANTHER" id="PTHR42928">
    <property type="entry name" value="TRICARBOXYLATE-BINDING PROTEIN"/>
    <property type="match status" value="1"/>
</dbReference>
<feature type="signal peptide" evidence="2">
    <location>
        <begin position="1"/>
        <end position="22"/>
    </location>
</feature>
<comment type="similarity">
    <text evidence="1">Belongs to the UPF0065 (bug) family.</text>
</comment>
<dbReference type="Gene3D" id="3.40.190.150">
    <property type="entry name" value="Bordetella uptake gene, domain 1"/>
    <property type="match status" value="1"/>
</dbReference>
<keyword evidence="4" id="KW-1185">Reference proteome</keyword>
<feature type="chain" id="PRO_5017066680" evidence="2">
    <location>
        <begin position="23"/>
        <end position="328"/>
    </location>
</feature>
<dbReference type="Pfam" id="PF03401">
    <property type="entry name" value="TctC"/>
    <property type="match status" value="1"/>
</dbReference>
<organism evidence="3 4">
    <name type="scientific">Pseudorhodoferax soli</name>
    <dbReference type="NCBI Taxonomy" id="545864"/>
    <lineage>
        <taxon>Bacteria</taxon>
        <taxon>Pseudomonadati</taxon>
        <taxon>Pseudomonadota</taxon>
        <taxon>Betaproteobacteria</taxon>
        <taxon>Burkholderiales</taxon>
        <taxon>Comamonadaceae</taxon>
    </lineage>
</organism>
<evidence type="ECO:0000313" key="3">
    <source>
        <dbReference type="EMBL" id="RCW69473.1"/>
    </source>
</evidence>
<evidence type="ECO:0000313" key="4">
    <source>
        <dbReference type="Proteomes" id="UP000252884"/>
    </source>
</evidence>
<dbReference type="RefSeq" id="WP_114469874.1">
    <property type="nucleotide sequence ID" value="NZ_QPJK01000006.1"/>
</dbReference>
<dbReference type="OrthoDB" id="8893315at2"/>
<dbReference type="Proteomes" id="UP000252884">
    <property type="component" value="Unassembled WGS sequence"/>
</dbReference>
<dbReference type="Gene3D" id="3.40.190.10">
    <property type="entry name" value="Periplasmic binding protein-like II"/>
    <property type="match status" value="1"/>
</dbReference>
<sequence>MARFKSLRTAAAVALFAMAACAVGVAGANDITPGKPLRIIAPAAPGGILDQTSRIVAKSLSEVLKQPVIVENVAGAGGTLGIQAALRAEPDGHTLVMGSLGPNAANYTLQDKLPYKPDDLAPVIHVLSMPNVLVASPPLGARTMAELKALAQSKPKGLSMAVSTSGSSGHLTGELIKARAGIQAVNIIYRGAAPALTDLMGGQVDIMVDNLITALPLVRAGKLTPIAVTTRERIPELPQVPTLIESGLPDIEVTVWLGLFVSAKTPPATVAALNRELQKVLSSPEIRHSFAEKGGVPVGGSPQAFQGFVATETARWEQVIRSANLKAE</sequence>
<keyword evidence="3" id="KW-0675">Receptor</keyword>
<accession>A0A368XNC7</accession>
<gene>
    <name evidence="3" type="ORF">DES41_106347</name>
</gene>
<protein>
    <submittedName>
        <fullName evidence="3">Tripartite-type tricarboxylate transporter receptor subunit TctC</fullName>
    </submittedName>
</protein>
<dbReference type="PIRSF" id="PIRSF017082">
    <property type="entry name" value="YflP"/>
    <property type="match status" value="1"/>
</dbReference>
<evidence type="ECO:0000256" key="2">
    <source>
        <dbReference type="SAM" id="SignalP"/>
    </source>
</evidence>
<evidence type="ECO:0000256" key="1">
    <source>
        <dbReference type="ARBA" id="ARBA00006987"/>
    </source>
</evidence>
<keyword evidence="2" id="KW-0732">Signal</keyword>
<reference evidence="3 4" key="1">
    <citation type="submission" date="2018-07" db="EMBL/GenBank/DDBJ databases">
        <title>Genomic Encyclopedia of Type Strains, Phase IV (KMG-IV): sequencing the most valuable type-strain genomes for metagenomic binning, comparative biology and taxonomic classification.</title>
        <authorList>
            <person name="Goeker M."/>
        </authorList>
    </citation>
    <scope>NUCLEOTIDE SEQUENCE [LARGE SCALE GENOMIC DNA]</scope>
    <source>
        <strain evidence="3 4">DSM 21634</strain>
    </source>
</reference>
<dbReference type="InterPro" id="IPR042100">
    <property type="entry name" value="Bug_dom1"/>
</dbReference>
<dbReference type="InterPro" id="IPR005064">
    <property type="entry name" value="BUG"/>
</dbReference>
<dbReference type="PROSITE" id="PS51257">
    <property type="entry name" value="PROKAR_LIPOPROTEIN"/>
    <property type="match status" value="1"/>
</dbReference>